<organism evidence="10 11">
    <name type="scientific">Steinernema hermaphroditum</name>
    <dbReference type="NCBI Taxonomy" id="289476"/>
    <lineage>
        <taxon>Eukaryota</taxon>
        <taxon>Metazoa</taxon>
        <taxon>Ecdysozoa</taxon>
        <taxon>Nematoda</taxon>
        <taxon>Chromadorea</taxon>
        <taxon>Rhabditida</taxon>
        <taxon>Tylenchina</taxon>
        <taxon>Panagrolaimomorpha</taxon>
        <taxon>Strongyloidoidea</taxon>
        <taxon>Steinernematidae</taxon>
        <taxon>Steinernema</taxon>
    </lineage>
</organism>
<dbReference type="Pfam" id="PF10232">
    <property type="entry name" value="Med8"/>
    <property type="match status" value="1"/>
</dbReference>
<feature type="region of interest" description="Disordered" evidence="9">
    <location>
        <begin position="167"/>
        <end position="220"/>
    </location>
</feature>
<dbReference type="EMBL" id="JAUCMV010000003">
    <property type="protein sequence ID" value="KAK0411208.1"/>
    <property type="molecule type" value="Genomic_DNA"/>
</dbReference>
<keyword evidence="4 8" id="KW-0805">Transcription regulation</keyword>
<evidence type="ECO:0000256" key="6">
    <source>
        <dbReference type="ARBA" id="ARBA00023163"/>
    </source>
</evidence>
<gene>
    <name evidence="8" type="primary">MED8</name>
    <name evidence="10" type="ORF">QR680_005541</name>
</gene>
<comment type="function">
    <text evidence="8">Component of the Mediator complex, a coactivator involved in the regulated transcription of nearly all RNA polymerase II-dependent genes. Mediator functions as a bridge to convey information from gene-specific regulatory proteins to the basal RNA polymerase II transcription machinery. Mediator is recruited to promoters by direct interactions with regulatory proteins and serves as a scaffold for the assembly of a functional preinitiation complex with RNA polymerase II and the general transcription factors.</text>
</comment>
<dbReference type="GO" id="GO:0016592">
    <property type="term" value="C:mediator complex"/>
    <property type="evidence" value="ECO:0007669"/>
    <property type="project" value="InterPro"/>
</dbReference>
<dbReference type="PANTHER" id="PTHR13074:SF9">
    <property type="entry name" value="MEDIATOR OF RNA POLYMERASE II TRANSCRIPTION SUBUNIT 8"/>
    <property type="match status" value="1"/>
</dbReference>
<protein>
    <recommendedName>
        <fullName evidence="8">Mediator of RNA polymerase II transcription subunit 8</fullName>
    </recommendedName>
    <alternativeName>
        <fullName evidence="8">Mediator complex subunit 8</fullName>
    </alternativeName>
</protein>
<evidence type="ECO:0000256" key="1">
    <source>
        <dbReference type="ARBA" id="ARBA00004123"/>
    </source>
</evidence>
<dbReference type="GO" id="GO:0003712">
    <property type="term" value="F:transcription coregulator activity"/>
    <property type="evidence" value="ECO:0007669"/>
    <property type="project" value="InterPro"/>
</dbReference>
<dbReference type="GO" id="GO:0006357">
    <property type="term" value="P:regulation of transcription by RNA polymerase II"/>
    <property type="evidence" value="ECO:0007669"/>
    <property type="project" value="InterPro"/>
</dbReference>
<name>A0AA39HUL7_9BILA</name>
<dbReference type="Proteomes" id="UP001175271">
    <property type="component" value="Unassembled WGS sequence"/>
</dbReference>
<evidence type="ECO:0000313" key="10">
    <source>
        <dbReference type="EMBL" id="KAK0411208.1"/>
    </source>
</evidence>
<evidence type="ECO:0000256" key="3">
    <source>
        <dbReference type="ARBA" id="ARBA00011837"/>
    </source>
</evidence>
<evidence type="ECO:0000256" key="7">
    <source>
        <dbReference type="ARBA" id="ARBA00023242"/>
    </source>
</evidence>
<dbReference type="InterPro" id="IPR019364">
    <property type="entry name" value="Mediatior_Med8_fun/met"/>
</dbReference>
<comment type="subunit">
    <text evidence="3 8">Component of the Mediator complex.</text>
</comment>
<proteinExistence type="inferred from homology"/>
<evidence type="ECO:0000313" key="11">
    <source>
        <dbReference type="Proteomes" id="UP001175271"/>
    </source>
</evidence>
<keyword evidence="5 8" id="KW-0010">Activator</keyword>
<comment type="similarity">
    <text evidence="2 8">Belongs to the Mediator complex subunit 8 family.</text>
</comment>
<evidence type="ECO:0000256" key="8">
    <source>
        <dbReference type="RuleBase" id="RU364144"/>
    </source>
</evidence>
<evidence type="ECO:0000256" key="9">
    <source>
        <dbReference type="SAM" id="MobiDB-lite"/>
    </source>
</evidence>
<evidence type="ECO:0000256" key="4">
    <source>
        <dbReference type="ARBA" id="ARBA00023015"/>
    </source>
</evidence>
<comment type="subcellular location">
    <subcellularLocation>
        <location evidence="1 8">Nucleus</location>
    </subcellularLocation>
</comment>
<evidence type="ECO:0000256" key="2">
    <source>
        <dbReference type="ARBA" id="ARBA00005716"/>
    </source>
</evidence>
<dbReference type="GO" id="GO:0070847">
    <property type="term" value="C:core mediator complex"/>
    <property type="evidence" value="ECO:0007669"/>
    <property type="project" value="TreeGrafter"/>
</dbReference>
<reference evidence="10" key="1">
    <citation type="submission" date="2023-06" db="EMBL/GenBank/DDBJ databases">
        <title>Genomic analysis of the entomopathogenic nematode Steinernema hermaphroditum.</title>
        <authorList>
            <person name="Schwarz E.M."/>
            <person name="Heppert J.K."/>
            <person name="Baniya A."/>
            <person name="Schwartz H.T."/>
            <person name="Tan C.-H."/>
            <person name="Antoshechkin I."/>
            <person name="Sternberg P.W."/>
            <person name="Goodrich-Blair H."/>
            <person name="Dillman A.R."/>
        </authorList>
    </citation>
    <scope>NUCLEOTIDE SEQUENCE</scope>
    <source>
        <strain evidence="10">PS9179</strain>
        <tissue evidence="10">Whole animal</tissue>
    </source>
</reference>
<feature type="compositionally biased region" description="Polar residues" evidence="9">
    <location>
        <begin position="208"/>
        <end position="220"/>
    </location>
</feature>
<dbReference type="AlphaFoldDB" id="A0AA39HUL7"/>
<comment type="caution">
    <text evidence="10">The sequence shown here is derived from an EMBL/GenBank/DDBJ whole genome shotgun (WGS) entry which is preliminary data.</text>
</comment>
<dbReference type="PANTHER" id="PTHR13074">
    <property type="entry name" value="MEDIATOR OF RNA POLYMERASE II TRANSCRIPTION SUBUNIT 8"/>
    <property type="match status" value="1"/>
</dbReference>
<sequence>MHQPQLQRDPEKVSQAVHNIDKKIEELRGTAEHLLQLLDQNDKLRWQDMLDKFSSLASGMNQVQTMIKKSALTAGIEDHGAFLRQHLVVPQKLVPDIDPQLVAMTQNRVQVWNHDTLPDYLRTKLNPEVEQDENSIDSTKSADQIGRQITTMNKHIDMMFAAMQEHSRQADERFQSKPSYSPMETAKLVRGIMNGENLKPAAHRNPGNDPSGTSRSSARP</sequence>
<dbReference type="GO" id="GO:0000978">
    <property type="term" value="F:RNA polymerase II cis-regulatory region sequence-specific DNA binding"/>
    <property type="evidence" value="ECO:0007669"/>
    <property type="project" value="TreeGrafter"/>
</dbReference>
<keyword evidence="7 8" id="KW-0539">Nucleus</keyword>
<keyword evidence="11" id="KW-1185">Reference proteome</keyword>
<accession>A0AA39HUL7</accession>
<evidence type="ECO:0000256" key="5">
    <source>
        <dbReference type="ARBA" id="ARBA00023159"/>
    </source>
</evidence>
<keyword evidence="6 8" id="KW-0804">Transcription</keyword>